<accession>A0A0A9BXC2</accession>
<name>A0A0A9BXC2_ARUDO</name>
<protein>
    <submittedName>
        <fullName evidence="1">Uncharacterized protein</fullName>
    </submittedName>
</protein>
<reference evidence="1" key="1">
    <citation type="submission" date="2014-09" db="EMBL/GenBank/DDBJ databases">
        <authorList>
            <person name="Magalhaes I.L.F."/>
            <person name="Oliveira U."/>
            <person name="Santos F.R."/>
            <person name="Vidigal T.H.D.A."/>
            <person name="Brescovit A.D."/>
            <person name="Santos A.J."/>
        </authorList>
    </citation>
    <scope>NUCLEOTIDE SEQUENCE</scope>
    <source>
        <tissue evidence="1">Shoot tissue taken approximately 20 cm above the soil surface</tissue>
    </source>
</reference>
<sequence length="34" mass="3836">MVTYSGKPTVLVGASLEPDSSIRFWEVRWIGEQP</sequence>
<dbReference type="EMBL" id="GBRH01232080">
    <property type="protein sequence ID" value="JAD65815.1"/>
    <property type="molecule type" value="Transcribed_RNA"/>
</dbReference>
<dbReference type="AlphaFoldDB" id="A0A0A9BXC2"/>
<organism evidence="1">
    <name type="scientific">Arundo donax</name>
    <name type="common">Giant reed</name>
    <name type="synonym">Donax arundinaceus</name>
    <dbReference type="NCBI Taxonomy" id="35708"/>
    <lineage>
        <taxon>Eukaryota</taxon>
        <taxon>Viridiplantae</taxon>
        <taxon>Streptophyta</taxon>
        <taxon>Embryophyta</taxon>
        <taxon>Tracheophyta</taxon>
        <taxon>Spermatophyta</taxon>
        <taxon>Magnoliopsida</taxon>
        <taxon>Liliopsida</taxon>
        <taxon>Poales</taxon>
        <taxon>Poaceae</taxon>
        <taxon>PACMAD clade</taxon>
        <taxon>Arundinoideae</taxon>
        <taxon>Arundineae</taxon>
        <taxon>Arundo</taxon>
    </lineage>
</organism>
<proteinExistence type="predicted"/>
<reference evidence="1" key="2">
    <citation type="journal article" date="2015" name="Data Brief">
        <title>Shoot transcriptome of the giant reed, Arundo donax.</title>
        <authorList>
            <person name="Barrero R.A."/>
            <person name="Guerrero F.D."/>
            <person name="Moolhuijzen P."/>
            <person name="Goolsby J.A."/>
            <person name="Tidwell J."/>
            <person name="Bellgard S.E."/>
            <person name="Bellgard M.I."/>
        </authorList>
    </citation>
    <scope>NUCLEOTIDE SEQUENCE</scope>
    <source>
        <tissue evidence="1">Shoot tissue taken approximately 20 cm above the soil surface</tissue>
    </source>
</reference>
<evidence type="ECO:0000313" key="1">
    <source>
        <dbReference type="EMBL" id="JAD65815.1"/>
    </source>
</evidence>